<name>A0ABQ1GZ84_9GAMM</name>
<comment type="caution">
    <text evidence="2">The sequence shown here is derived from an EMBL/GenBank/DDBJ whole genome shotgun (WGS) entry which is preliminary data.</text>
</comment>
<dbReference type="InterPro" id="IPR036397">
    <property type="entry name" value="RNaseH_sf"/>
</dbReference>
<reference evidence="3" key="1">
    <citation type="journal article" date="2019" name="Int. J. Syst. Evol. Microbiol.">
        <title>The Global Catalogue of Microorganisms (GCM) 10K type strain sequencing project: providing services to taxonomists for standard genome sequencing and annotation.</title>
        <authorList>
            <consortium name="The Broad Institute Genomics Platform"/>
            <consortium name="The Broad Institute Genome Sequencing Center for Infectious Disease"/>
            <person name="Wu L."/>
            <person name="Ma J."/>
        </authorList>
    </citation>
    <scope>NUCLEOTIDE SEQUENCE [LARGE SCALE GENOMIC DNA]</scope>
    <source>
        <strain evidence="3">CGMCC 1.15439</strain>
    </source>
</reference>
<protein>
    <submittedName>
        <fullName evidence="2">Transposase</fullName>
    </submittedName>
</protein>
<sequence>MIDKGLSERRSLAIVGMSASAYRYQAQPDRNVALRQRIVALAQRHKRYGVGMIHLKLRQEGELVNYKRVERLYQQERLQVRRRKRKKVPMGERQPLFRPTAPNEVWSMDFVFDRTADGRVIKCLTVIDDATHEAVVIEVERAISGIGVTRVLDRLALTHGLPKVIRSDNGKEFCGKAMVAWAHERSLQLRLIEPGKPNQNAYIESFNGRFRDECLNEHWFPSLLHARTEIETWRREYNEERPKKALGGLTPADYAKQLK</sequence>
<dbReference type="Gene3D" id="3.30.420.10">
    <property type="entry name" value="Ribonuclease H-like superfamily/Ribonuclease H"/>
    <property type="match status" value="1"/>
</dbReference>
<dbReference type="PANTHER" id="PTHR47515">
    <property type="entry name" value="LOW CALCIUM RESPONSE LOCUS PROTEIN T"/>
    <property type="match status" value="1"/>
</dbReference>
<dbReference type="NCBIfam" id="NF033516">
    <property type="entry name" value="transpos_IS3"/>
    <property type="match status" value="1"/>
</dbReference>
<evidence type="ECO:0000313" key="3">
    <source>
        <dbReference type="Proteomes" id="UP000620046"/>
    </source>
</evidence>
<evidence type="ECO:0000259" key="1">
    <source>
        <dbReference type="PROSITE" id="PS50994"/>
    </source>
</evidence>
<dbReference type="SUPFAM" id="SSF53098">
    <property type="entry name" value="Ribonuclease H-like"/>
    <property type="match status" value="1"/>
</dbReference>
<evidence type="ECO:0000313" key="2">
    <source>
        <dbReference type="EMBL" id="GGA52793.1"/>
    </source>
</evidence>
<feature type="domain" description="Integrase catalytic" evidence="1">
    <location>
        <begin position="98"/>
        <end position="259"/>
    </location>
</feature>
<dbReference type="InterPro" id="IPR001584">
    <property type="entry name" value="Integrase_cat-core"/>
</dbReference>
<dbReference type="PROSITE" id="PS50994">
    <property type="entry name" value="INTEGRASE"/>
    <property type="match status" value="1"/>
</dbReference>
<dbReference type="Proteomes" id="UP000620046">
    <property type="component" value="Unassembled WGS sequence"/>
</dbReference>
<proteinExistence type="predicted"/>
<dbReference type="Pfam" id="PF13683">
    <property type="entry name" value="rve_3"/>
    <property type="match status" value="1"/>
</dbReference>
<dbReference type="PANTHER" id="PTHR47515:SF1">
    <property type="entry name" value="BLR2054 PROTEIN"/>
    <property type="match status" value="1"/>
</dbReference>
<gene>
    <name evidence="2" type="ORF">GCM10010981_47730</name>
</gene>
<keyword evidence="3" id="KW-1185">Reference proteome</keyword>
<dbReference type="EMBL" id="BMJA01000014">
    <property type="protein sequence ID" value="GGA52793.1"/>
    <property type="molecule type" value="Genomic_DNA"/>
</dbReference>
<dbReference type="InterPro" id="IPR012337">
    <property type="entry name" value="RNaseH-like_sf"/>
</dbReference>
<accession>A0ABQ1GZ84</accession>
<dbReference type="Pfam" id="PF13276">
    <property type="entry name" value="HTH_21"/>
    <property type="match status" value="1"/>
</dbReference>
<organism evidence="2 3">
    <name type="scientific">Dyella nitratireducens</name>
    <dbReference type="NCBI Taxonomy" id="1849580"/>
    <lineage>
        <taxon>Bacteria</taxon>
        <taxon>Pseudomonadati</taxon>
        <taxon>Pseudomonadota</taxon>
        <taxon>Gammaproteobacteria</taxon>
        <taxon>Lysobacterales</taxon>
        <taxon>Rhodanobacteraceae</taxon>
        <taxon>Dyella</taxon>
    </lineage>
</organism>
<dbReference type="InterPro" id="IPR025948">
    <property type="entry name" value="HTH-like_dom"/>
</dbReference>
<dbReference type="InterPro" id="IPR048020">
    <property type="entry name" value="Transpos_IS3"/>
</dbReference>